<keyword evidence="1" id="KW-0479">Metal-binding</keyword>
<dbReference type="InterPro" id="IPR004843">
    <property type="entry name" value="Calcineurin-like_PHP"/>
</dbReference>
<proteinExistence type="predicted"/>
<feature type="transmembrane region" description="Helical" evidence="3">
    <location>
        <begin position="62"/>
        <end position="81"/>
    </location>
</feature>
<feature type="domain" description="Calcineurin-like phosphoesterase" evidence="4">
    <location>
        <begin position="156"/>
        <end position="319"/>
    </location>
</feature>
<keyword evidence="3" id="KW-1133">Transmembrane helix</keyword>
<keyword evidence="2" id="KW-0378">Hydrolase</keyword>
<feature type="transmembrane region" description="Helical" evidence="3">
    <location>
        <begin position="33"/>
        <end position="56"/>
    </location>
</feature>
<protein>
    <recommendedName>
        <fullName evidence="4">Calcineurin-like phosphoesterase domain-containing protein</fullName>
    </recommendedName>
</protein>
<evidence type="ECO:0000256" key="2">
    <source>
        <dbReference type="ARBA" id="ARBA00022801"/>
    </source>
</evidence>
<dbReference type="EMBL" id="VBOT01000086">
    <property type="protein sequence ID" value="TMQ50948.1"/>
    <property type="molecule type" value="Genomic_DNA"/>
</dbReference>
<evidence type="ECO:0000313" key="5">
    <source>
        <dbReference type="EMBL" id="TMQ50948.1"/>
    </source>
</evidence>
<accession>A0A538SHW4</accession>
<feature type="transmembrane region" description="Helical" evidence="3">
    <location>
        <begin position="102"/>
        <end position="130"/>
    </location>
</feature>
<dbReference type="InterPro" id="IPR029052">
    <property type="entry name" value="Metallo-depent_PP-like"/>
</dbReference>
<gene>
    <name evidence="5" type="ORF">E6K73_06940</name>
</gene>
<evidence type="ECO:0000259" key="4">
    <source>
        <dbReference type="Pfam" id="PF00149"/>
    </source>
</evidence>
<evidence type="ECO:0000256" key="1">
    <source>
        <dbReference type="ARBA" id="ARBA00022723"/>
    </source>
</evidence>
<evidence type="ECO:0000313" key="6">
    <source>
        <dbReference type="Proteomes" id="UP000320184"/>
    </source>
</evidence>
<organism evidence="5 6">
    <name type="scientific">Eiseniibacteriota bacterium</name>
    <dbReference type="NCBI Taxonomy" id="2212470"/>
    <lineage>
        <taxon>Bacteria</taxon>
        <taxon>Candidatus Eiseniibacteriota</taxon>
    </lineage>
</organism>
<dbReference type="Gene3D" id="3.60.21.10">
    <property type="match status" value="1"/>
</dbReference>
<dbReference type="Pfam" id="PF00149">
    <property type="entry name" value="Metallophos"/>
    <property type="match status" value="1"/>
</dbReference>
<dbReference type="GO" id="GO:0016020">
    <property type="term" value="C:membrane"/>
    <property type="evidence" value="ECO:0007669"/>
    <property type="project" value="GOC"/>
</dbReference>
<name>A0A538SHW4_UNCEI</name>
<reference evidence="5 6" key="1">
    <citation type="journal article" date="2019" name="Nat. Microbiol.">
        <title>Mediterranean grassland soil C-N compound turnover is dependent on rainfall and depth, and is mediated by genomically divergent microorganisms.</title>
        <authorList>
            <person name="Diamond S."/>
            <person name="Andeer P.F."/>
            <person name="Li Z."/>
            <person name="Crits-Christoph A."/>
            <person name="Burstein D."/>
            <person name="Anantharaman K."/>
            <person name="Lane K.R."/>
            <person name="Thomas B.C."/>
            <person name="Pan C."/>
            <person name="Northen T.R."/>
            <person name="Banfield J.F."/>
        </authorList>
    </citation>
    <scope>NUCLEOTIDE SEQUENCE [LARGE SCALE GENOMIC DNA]</scope>
    <source>
        <strain evidence="5">WS_3</strain>
    </source>
</reference>
<dbReference type="GO" id="GO:0008758">
    <property type="term" value="F:UDP-2,3-diacylglucosamine hydrolase activity"/>
    <property type="evidence" value="ECO:0007669"/>
    <property type="project" value="TreeGrafter"/>
</dbReference>
<dbReference type="AlphaFoldDB" id="A0A538SHW4"/>
<keyword evidence="3" id="KW-0472">Membrane</keyword>
<keyword evidence="3" id="KW-0812">Transmembrane</keyword>
<dbReference type="Proteomes" id="UP000320184">
    <property type="component" value="Unassembled WGS sequence"/>
</dbReference>
<sequence length="386" mass="42489">MPRSVRVRRRDFSRHWALSPLAKRAGRPLVRALELPAAVPAPVFVLMLGLLALGASVGRRPWALGLWLFMVTDWAMLALLPRLGRSFGSPQPAAMTLALPRAALALLPVPLLFAASLQVVGSALAFYALWIEPHRITLTRETLRSPKLRSGAPVCILHLGDLHVERVTARERQVVQLVESLRPDLVLFSGDLMNVSYVRDPKTHEACRWVLARLSGPLGVYLVSGGSATAPEEVLSELVAGLPVRWLRDRRVTLEHRGQTFDVVGLDCTHKPFLERPRLEAVLAGDRKRFTILLYHTPDLAPDAAELGVDLMLSGHTHGGQVRLPLFGAVFTSSLYGKAFEMGRYQLDGLTLYVTRGIGMEGSGAPRVRFLCPPEIVLWELDGSPT</sequence>
<dbReference type="PANTHER" id="PTHR31302:SF31">
    <property type="entry name" value="PHOSPHODIESTERASE YAEI"/>
    <property type="match status" value="1"/>
</dbReference>
<evidence type="ECO:0000256" key="3">
    <source>
        <dbReference type="SAM" id="Phobius"/>
    </source>
</evidence>
<dbReference type="PANTHER" id="PTHR31302">
    <property type="entry name" value="TRANSMEMBRANE PROTEIN WITH METALLOPHOSPHOESTERASE DOMAIN-RELATED"/>
    <property type="match status" value="1"/>
</dbReference>
<dbReference type="GO" id="GO:0009245">
    <property type="term" value="P:lipid A biosynthetic process"/>
    <property type="evidence" value="ECO:0007669"/>
    <property type="project" value="TreeGrafter"/>
</dbReference>
<dbReference type="GO" id="GO:0046872">
    <property type="term" value="F:metal ion binding"/>
    <property type="evidence" value="ECO:0007669"/>
    <property type="project" value="UniProtKB-KW"/>
</dbReference>
<dbReference type="InterPro" id="IPR051158">
    <property type="entry name" value="Metallophosphoesterase_sf"/>
</dbReference>
<dbReference type="SUPFAM" id="SSF56300">
    <property type="entry name" value="Metallo-dependent phosphatases"/>
    <property type="match status" value="1"/>
</dbReference>
<comment type="caution">
    <text evidence="5">The sequence shown here is derived from an EMBL/GenBank/DDBJ whole genome shotgun (WGS) entry which is preliminary data.</text>
</comment>